<dbReference type="EMBL" id="MTKQ01000015">
    <property type="protein sequence ID" value="RWX49223.1"/>
    <property type="molecule type" value="Genomic_DNA"/>
</dbReference>
<comment type="caution">
    <text evidence="1">The sequence shown here is derived from an EMBL/GenBank/DDBJ whole genome shotgun (WGS) entry which is preliminary data.</text>
</comment>
<gene>
    <name evidence="1" type="ORF">VT99_10155</name>
</gene>
<accession>A0A3S3R3E6</accession>
<name>A0A3S3R3E6_9BACT</name>
<evidence type="ECO:0000313" key="1">
    <source>
        <dbReference type="EMBL" id="RWX49223.1"/>
    </source>
</evidence>
<dbReference type="Proteomes" id="UP000286862">
    <property type="component" value="Unassembled WGS sequence"/>
</dbReference>
<evidence type="ECO:0000313" key="2">
    <source>
        <dbReference type="Proteomes" id="UP000286862"/>
    </source>
</evidence>
<reference evidence="1 2" key="1">
    <citation type="submission" date="2017-01" db="EMBL/GenBank/DDBJ databases">
        <title>The cable genome- insights into the physiology and evolution of filamentous bacteria capable of sulfide oxidation via long distance electron transfer.</title>
        <authorList>
            <person name="Schreiber L."/>
            <person name="Bjerg J.T."/>
            <person name="Boggild A."/>
            <person name="Van De Vossenberg J."/>
            <person name="Meysman F."/>
            <person name="Nielsen L.P."/>
            <person name="Schramm A."/>
            <person name="Kjeldsen K.U."/>
        </authorList>
    </citation>
    <scope>NUCLEOTIDE SEQUENCE [LARGE SCALE GENOMIC DNA]</scope>
    <source>
        <strain evidence="1">A2</strain>
    </source>
</reference>
<dbReference type="AlphaFoldDB" id="A0A3S3R3E6"/>
<proteinExistence type="predicted"/>
<protein>
    <submittedName>
        <fullName evidence="1">Uncharacterized protein</fullName>
    </submittedName>
</protein>
<organism evidence="1 2">
    <name type="scientific">Candidatus Electrothrix marina</name>
    <dbReference type="NCBI Taxonomy" id="1859130"/>
    <lineage>
        <taxon>Bacteria</taxon>
        <taxon>Pseudomonadati</taxon>
        <taxon>Thermodesulfobacteriota</taxon>
        <taxon>Desulfobulbia</taxon>
        <taxon>Desulfobulbales</taxon>
        <taxon>Desulfobulbaceae</taxon>
        <taxon>Candidatus Electrothrix</taxon>
    </lineage>
</organism>
<sequence>MSAVDVGTAFNSYRDVVKVGFARFFLLFLQERCPALVISSIL</sequence>